<evidence type="ECO:0000313" key="7">
    <source>
        <dbReference type="Proteomes" id="UP000580043"/>
    </source>
</evidence>
<dbReference type="EMBL" id="JABBGA010000017">
    <property type="protein sequence ID" value="NML27665.1"/>
    <property type="molecule type" value="Genomic_DNA"/>
</dbReference>
<protein>
    <submittedName>
        <fullName evidence="6">LysR family transcriptional regulator</fullName>
    </submittedName>
</protein>
<dbReference type="FunFam" id="1.10.10.10:FF:000001">
    <property type="entry name" value="LysR family transcriptional regulator"/>
    <property type="match status" value="1"/>
</dbReference>
<dbReference type="Gene3D" id="3.40.190.290">
    <property type="match status" value="1"/>
</dbReference>
<sequence>MDRFQAMRVFMGVVDANSFTRAADNLGLPRATVTTTIQALENLLKVRLLNRTTRSVSLTPDGAAYYERCTRIIHELEEIEASFQDAARRPQGRLRVDVSGPIGRRILIPRLCEFHNRYPDVELVIGMGDRPVDLVQEAVDCVIRAGGLEDSTLVARRIGSLSFVTCGSREYLERHGEPQTLEDLAEHQAVHYFSSRTGRVIDWDFVVNGVSTPVRVQGRVAVNDADAYMACGLQGFGLLQAPRFMALPHLDNGELREVLPRWKPAALPMSVLYPQNRHLSPKVRAFADWVAELFAQCPLLNGSDGEGFTAGECRYPGRPVSYTVREMLEQESGAAGVT</sequence>
<evidence type="ECO:0000259" key="5">
    <source>
        <dbReference type="PROSITE" id="PS50931"/>
    </source>
</evidence>
<name>A0A848G9T5_9RHOO</name>
<dbReference type="InterPro" id="IPR058163">
    <property type="entry name" value="LysR-type_TF_proteobact-type"/>
</dbReference>
<dbReference type="CDD" id="cd08472">
    <property type="entry name" value="PBP2_CrgA_like_3"/>
    <property type="match status" value="1"/>
</dbReference>
<evidence type="ECO:0000313" key="6">
    <source>
        <dbReference type="EMBL" id="NML27665.1"/>
    </source>
</evidence>
<dbReference type="PROSITE" id="PS50931">
    <property type="entry name" value="HTH_LYSR"/>
    <property type="match status" value="1"/>
</dbReference>
<evidence type="ECO:0000256" key="2">
    <source>
        <dbReference type="ARBA" id="ARBA00023015"/>
    </source>
</evidence>
<evidence type="ECO:0000256" key="1">
    <source>
        <dbReference type="ARBA" id="ARBA00009437"/>
    </source>
</evidence>
<dbReference type="InterPro" id="IPR000847">
    <property type="entry name" value="LysR_HTH_N"/>
</dbReference>
<keyword evidence="7" id="KW-1185">Reference proteome</keyword>
<dbReference type="Pfam" id="PF00126">
    <property type="entry name" value="HTH_1"/>
    <property type="match status" value="1"/>
</dbReference>
<dbReference type="GO" id="GO:0003700">
    <property type="term" value="F:DNA-binding transcription factor activity"/>
    <property type="evidence" value="ECO:0007669"/>
    <property type="project" value="InterPro"/>
</dbReference>
<keyword evidence="3" id="KW-0238">DNA-binding</keyword>
<dbReference type="SUPFAM" id="SSF53850">
    <property type="entry name" value="Periplasmic binding protein-like II"/>
    <property type="match status" value="1"/>
</dbReference>
<reference evidence="6 7" key="1">
    <citation type="submission" date="2020-04" db="EMBL/GenBank/DDBJ databases">
        <title>Zoogloea sp. G-4-1-14 isolated from soil.</title>
        <authorList>
            <person name="Dahal R.H."/>
        </authorList>
    </citation>
    <scope>NUCLEOTIDE SEQUENCE [LARGE SCALE GENOMIC DNA]</scope>
    <source>
        <strain evidence="6 7">G-4-1-14</strain>
    </source>
</reference>
<dbReference type="Pfam" id="PF03466">
    <property type="entry name" value="LysR_substrate"/>
    <property type="match status" value="1"/>
</dbReference>
<dbReference type="GO" id="GO:0043565">
    <property type="term" value="F:sequence-specific DNA binding"/>
    <property type="evidence" value="ECO:0007669"/>
    <property type="project" value="TreeGrafter"/>
</dbReference>
<keyword evidence="4" id="KW-0804">Transcription</keyword>
<feature type="domain" description="HTH lysR-type" evidence="5">
    <location>
        <begin position="1"/>
        <end position="59"/>
    </location>
</feature>
<gene>
    <name evidence="6" type="ORF">HHL15_18070</name>
</gene>
<dbReference type="Gene3D" id="1.10.10.10">
    <property type="entry name" value="Winged helix-like DNA-binding domain superfamily/Winged helix DNA-binding domain"/>
    <property type="match status" value="1"/>
</dbReference>
<comment type="similarity">
    <text evidence="1">Belongs to the LysR transcriptional regulatory family.</text>
</comment>
<dbReference type="PANTHER" id="PTHR30537">
    <property type="entry name" value="HTH-TYPE TRANSCRIPTIONAL REGULATOR"/>
    <property type="match status" value="1"/>
</dbReference>
<dbReference type="SUPFAM" id="SSF46785">
    <property type="entry name" value="Winged helix' DNA-binding domain"/>
    <property type="match status" value="1"/>
</dbReference>
<dbReference type="InterPro" id="IPR005119">
    <property type="entry name" value="LysR_subst-bd"/>
</dbReference>
<dbReference type="InterPro" id="IPR036390">
    <property type="entry name" value="WH_DNA-bd_sf"/>
</dbReference>
<dbReference type="RefSeq" id="WP_169147203.1">
    <property type="nucleotide sequence ID" value="NZ_JABBGA010000017.1"/>
</dbReference>
<dbReference type="PANTHER" id="PTHR30537:SF72">
    <property type="entry name" value="LYSR FAMILY TRANSCRIPTIONAL REGULATOR"/>
    <property type="match status" value="1"/>
</dbReference>
<dbReference type="InterPro" id="IPR036388">
    <property type="entry name" value="WH-like_DNA-bd_sf"/>
</dbReference>
<proteinExistence type="inferred from homology"/>
<dbReference type="AlphaFoldDB" id="A0A848G9T5"/>
<accession>A0A848G9T5</accession>
<comment type="caution">
    <text evidence="6">The sequence shown here is derived from an EMBL/GenBank/DDBJ whole genome shotgun (WGS) entry which is preliminary data.</text>
</comment>
<dbReference type="FunFam" id="3.40.190.290:FF:000001">
    <property type="entry name" value="Transcriptional regulator, LysR family"/>
    <property type="match status" value="1"/>
</dbReference>
<evidence type="ECO:0000256" key="3">
    <source>
        <dbReference type="ARBA" id="ARBA00023125"/>
    </source>
</evidence>
<keyword evidence="2" id="KW-0805">Transcription regulation</keyword>
<evidence type="ECO:0000256" key="4">
    <source>
        <dbReference type="ARBA" id="ARBA00023163"/>
    </source>
</evidence>
<dbReference type="Proteomes" id="UP000580043">
    <property type="component" value="Unassembled WGS sequence"/>
</dbReference>
<organism evidence="6 7">
    <name type="scientific">Zoogloea dura</name>
    <dbReference type="NCBI Taxonomy" id="2728840"/>
    <lineage>
        <taxon>Bacteria</taxon>
        <taxon>Pseudomonadati</taxon>
        <taxon>Pseudomonadota</taxon>
        <taxon>Betaproteobacteria</taxon>
        <taxon>Rhodocyclales</taxon>
        <taxon>Zoogloeaceae</taxon>
        <taxon>Zoogloea</taxon>
    </lineage>
</organism>
<dbReference type="GO" id="GO:0006351">
    <property type="term" value="P:DNA-templated transcription"/>
    <property type="evidence" value="ECO:0007669"/>
    <property type="project" value="TreeGrafter"/>
</dbReference>